<dbReference type="STRING" id="1043002.A0A074XUL1"/>
<accession>A0A074XUL1</accession>
<evidence type="ECO:0000313" key="2">
    <source>
        <dbReference type="Proteomes" id="UP000030706"/>
    </source>
</evidence>
<sequence>MYNSVRKTISRTATTIIGFIFVPKALELNKIDIYYYFVPKFYIEAVRKASSDPSVLSITALGAYILKGEDASNLAYKLNLKFTFFANLLSLLNTKAALKEIRYAIAKLHANSAEINRRKYIIFVYPTYPKDIDPINPHYKVILSYATTLLSYTLDVAIKVRLGVTYKEMVKAFYSFHYDLTLSSLPTILNMLLKLVPYDHILYRSNFPYILLLIYLAFL</sequence>
<reference evidence="1 2" key="1">
    <citation type="journal article" date="2014" name="BMC Genomics">
        <title>Genome sequencing of four Aureobasidium pullulans varieties: biotechnological potential, stress tolerance, and description of new species.</title>
        <authorList>
            <person name="Gostin Ar C."/>
            <person name="Ohm R.A."/>
            <person name="Kogej T."/>
            <person name="Sonjak S."/>
            <person name="Turk M."/>
            <person name="Zajc J."/>
            <person name="Zalar P."/>
            <person name="Grube M."/>
            <person name="Sun H."/>
            <person name="Han J."/>
            <person name="Sharma A."/>
            <person name="Chiniquy J."/>
            <person name="Ngan C.Y."/>
            <person name="Lipzen A."/>
            <person name="Barry K."/>
            <person name="Grigoriev I.V."/>
            <person name="Gunde-Cimerman N."/>
        </authorList>
    </citation>
    <scope>NUCLEOTIDE SEQUENCE [LARGE SCALE GENOMIC DNA]</scope>
    <source>
        <strain evidence="1 2">EXF-150</strain>
    </source>
</reference>
<dbReference type="AlphaFoldDB" id="A0A074XUL1"/>
<dbReference type="GeneID" id="40751169"/>
<gene>
    <name evidence="1" type="ORF">M438DRAFT_378961</name>
</gene>
<proteinExistence type="predicted"/>
<protein>
    <submittedName>
        <fullName evidence="1">Uncharacterized protein</fullName>
    </submittedName>
</protein>
<keyword evidence="2" id="KW-1185">Reference proteome</keyword>
<dbReference type="EMBL" id="KL585032">
    <property type="protein sequence ID" value="KEQ78321.1"/>
    <property type="molecule type" value="Genomic_DNA"/>
</dbReference>
<name>A0A074XUL1_AURPU</name>
<dbReference type="SUPFAM" id="SSF51556">
    <property type="entry name" value="Metallo-dependent hydrolases"/>
    <property type="match status" value="1"/>
</dbReference>
<dbReference type="RefSeq" id="XP_029754508.1">
    <property type="nucleotide sequence ID" value="XM_029908863.1"/>
</dbReference>
<evidence type="ECO:0000313" key="1">
    <source>
        <dbReference type="EMBL" id="KEQ78321.1"/>
    </source>
</evidence>
<organism evidence="1 2">
    <name type="scientific">Aureobasidium pullulans EXF-150</name>
    <dbReference type="NCBI Taxonomy" id="1043002"/>
    <lineage>
        <taxon>Eukaryota</taxon>
        <taxon>Fungi</taxon>
        <taxon>Dikarya</taxon>
        <taxon>Ascomycota</taxon>
        <taxon>Pezizomycotina</taxon>
        <taxon>Dothideomycetes</taxon>
        <taxon>Dothideomycetidae</taxon>
        <taxon>Dothideales</taxon>
        <taxon>Saccotheciaceae</taxon>
        <taxon>Aureobasidium</taxon>
    </lineage>
</organism>
<dbReference type="HOGENOM" id="CLU_1261265_0_0_1"/>
<dbReference type="InterPro" id="IPR032466">
    <property type="entry name" value="Metal_Hydrolase"/>
</dbReference>
<dbReference type="Proteomes" id="UP000030706">
    <property type="component" value="Unassembled WGS sequence"/>
</dbReference>